<name>A0A9D4NP54_DREPO</name>
<dbReference type="InterPro" id="IPR019510">
    <property type="entry name" value="AKAP7-like_phosphoesterase"/>
</dbReference>
<reference evidence="2" key="1">
    <citation type="journal article" date="2019" name="bioRxiv">
        <title>The Genome of the Zebra Mussel, Dreissena polymorpha: A Resource for Invasive Species Research.</title>
        <authorList>
            <person name="McCartney M.A."/>
            <person name="Auch B."/>
            <person name="Kono T."/>
            <person name="Mallez S."/>
            <person name="Zhang Y."/>
            <person name="Obille A."/>
            <person name="Becker A."/>
            <person name="Abrahante J.E."/>
            <person name="Garbe J."/>
            <person name="Badalamenti J.P."/>
            <person name="Herman A."/>
            <person name="Mangelson H."/>
            <person name="Liachko I."/>
            <person name="Sullivan S."/>
            <person name="Sone E.D."/>
            <person name="Koren S."/>
            <person name="Silverstein K.A.T."/>
            <person name="Beckman K.B."/>
            <person name="Gohl D.M."/>
        </authorList>
    </citation>
    <scope>NUCLEOTIDE SEQUENCE</scope>
    <source>
        <strain evidence="2">Duluth1</strain>
        <tissue evidence="2">Whole animal</tissue>
    </source>
</reference>
<organism evidence="2 3">
    <name type="scientific">Dreissena polymorpha</name>
    <name type="common">Zebra mussel</name>
    <name type="synonym">Mytilus polymorpha</name>
    <dbReference type="NCBI Taxonomy" id="45954"/>
    <lineage>
        <taxon>Eukaryota</taxon>
        <taxon>Metazoa</taxon>
        <taxon>Spiralia</taxon>
        <taxon>Lophotrochozoa</taxon>
        <taxon>Mollusca</taxon>
        <taxon>Bivalvia</taxon>
        <taxon>Autobranchia</taxon>
        <taxon>Heteroconchia</taxon>
        <taxon>Euheterodonta</taxon>
        <taxon>Imparidentia</taxon>
        <taxon>Neoheterodontei</taxon>
        <taxon>Myida</taxon>
        <taxon>Dreissenoidea</taxon>
        <taxon>Dreissenidae</taxon>
        <taxon>Dreissena</taxon>
    </lineage>
</organism>
<feature type="domain" description="A-kinase anchor protein 7-like phosphoesterase" evidence="1">
    <location>
        <begin position="15"/>
        <end position="77"/>
    </location>
</feature>
<sequence>MRDDIIGLMGLSDDKISCENKRAYAPHVTLFKVPESAALNPRGSLNLRDFSNSYFGHQPVDNLQLCQIGEPLHGIYKNIWVTVHNKREKSSKASVRKSLKYHIL</sequence>
<dbReference type="AlphaFoldDB" id="A0A9D4NP54"/>
<dbReference type="Proteomes" id="UP000828390">
    <property type="component" value="Unassembled WGS sequence"/>
</dbReference>
<feature type="non-terminal residue" evidence="2">
    <location>
        <position position="1"/>
    </location>
</feature>
<keyword evidence="3" id="KW-1185">Reference proteome</keyword>
<evidence type="ECO:0000313" key="3">
    <source>
        <dbReference type="Proteomes" id="UP000828390"/>
    </source>
</evidence>
<accession>A0A9D4NP54</accession>
<comment type="caution">
    <text evidence="2">The sequence shown here is derived from an EMBL/GenBank/DDBJ whole genome shotgun (WGS) entry which is preliminary data.</text>
</comment>
<gene>
    <name evidence="2" type="ORF">DPMN_021408</name>
</gene>
<evidence type="ECO:0000259" key="1">
    <source>
        <dbReference type="Pfam" id="PF10469"/>
    </source>
</evidence>
<proteinExistence type="predicted"/>
<reference evidence="2" key="2">
    <citation type="submission" date="2020-11" db="EMBL/GenBank/DDBJ databases">
        <authorList>
            <person name="McCartney M.A."/>
            <person name="Auch B."/>
            <person name="Kono T."/>
            <person name="Mallez S."/>
            <person name="Becker A."/>
            <person name="Gohl D.M."/>
            <person name="Silverstein K.A.T."/>
            <person name="Koren S."/>
            <person name="Bechman K.B."/>
            <person name="Herman A."/>
            <person name="Abrahante J.E."/>
            <person name="Garbe J."/>
        </authorList>
    </citation>
    <scope>NUCLEOTIDE SEQUENCE</scope>
    <source>
        <strain evidence="2">Duluth1</strain>
        <tissue evidence="2">Whole animal</tissue>
    </source>
</reference>
<dbReference type="Pfam" id="PF10469">
    <property type="entry name" value="AKAP7_NLS"/>
    <property type="match status" value="1"/>
</dbReference>
<dbReference type="Gene3D" id="3.90.1140.10">
    <property type="entry name" value="Cyclic phosphodiesterase"/>
    <property type="match status" value="1"/>
</dbReference>
<dbReference type="EMBL" id="JAIWYP010000001">
    <property type="protein sequence ID" value="KAH3897222.1"/>
    <property type="molecule type" value="Genomic_DNA"/>
</dbReference>
<protein>
    <recommendedName>
        <fullName evidence="1">A-kinase anchor protein 7-like phosphoesterase domain-containing protein</fullName>
    </recommendedName>
</protein>
<evidence type="ECO:0000313" key="2">
    <source>
        <dbReference type="EMBL" id="KAH3897222.1"/>
    </source>
</evidence>